<proteinExistence type="inferred from homology"/>
<dbReference type="InterPro" id="IPR001765">
    <property type="entry name" value="Carbonic_anhydrase"/>
</dbReference>
<dbReference type="Proteomes" id="UP001293593">
    <property type="component" value="Unassembled WGS sequence"/>
</dbReference>
<dbReference type="SUPFAM" id="SSF53056">
    <property type="entry name" value="beta-carbonic anhydrase, cab"/>
    <property type="match status" value="1"/>
</dbReference>
<accession>A0AAE1J608</accession>
<dbReference type="EMBL" id="JAWXYG010000008">
    <property type="protein sequence ID" value="KAK4264330.1"/>
    <property type="molecule type" value="Genomic_DNA"/>
</dbReference>
<evidence type="ECO:0000313" key="11">
    <source>
        <dbReference type="EMBL" id="KAK4264330.1"/>
    </source>
</evidence>
<feature type="binding site" evidence="8">
    <location>
        <position position="89"/>
    </location>
    <ligand>
        <name>Zn(2+)</name>
        <dbReference type="ChEBI" id="CHEBI:29105"/>
    </ligand>
</feature>
<keyword evidence="8" id="KW-0479">Metal-binding</keyword>
<keyword evidence="10" id="KW-0175">Coiled coil</keyword>
<dbReference type="PROSITE" id="PS00704">
    <property type="entry name" value="PROK_CO2_ANHYDRASE_1"/>
    <property type="match status" value="1"/>
</dbReference>
<evidence type="ECO:0000313" key="12">
    <source>
        <dbReference type="Proteomes" id="UP001293593"/>
    </source>
</evidence>
<keyword evidence="6 9" id="KW-0456">Lyase</keyword>
<comment type="catalytic activity">
    <reaction evidence="7 9">
        <text>hydrogencarbonate + H(+) = CO2 + H2O</text>
        <dbReference type="Rhea" id="RHEA:10748"/>
        <dbReference type="ChEBI" id="CHEBI:15377"/>
        <dbReference type="ChEBI" id="CHEBI:15378"/>
        <dbReference type="ChEBI" id="CHEBI:16526"/>
        <dbReference type="ChEBI" id="CHEBI:17544"/>
        <dbReference type="EC" id="4.2.1.1"/>
    </reaction>
</comment>
<dbReference type="GO" id="GO:0008270">
    <property type="term" value="F:zinc ion binding"/>
    <property type="evidence" value="ECO:0007669"/>
    <property type="project" value="UniProtKB-UniRule"/>
</dbReference>
<dbReference type="AlphaFoldDB" id="A0AAE1J608"/>
<evidence type="ECO:0000256" key="3">
    <source>
        <dbReference type="ARBA" id="ARBA00012925"/>
    </source>
</evidence>
<evidence type="ECO:0000256" key="6">
    <source>
        <dbReference type="ARBA" id="ARBA00023239"/>
    </source>
</evidence>
<dbReference type="GO" id="GO:0015976">
    <property type="term" value="P:carbon utilization"/>
    <property type="evidence" value="ECO:0007669"/>
    <property type="project" value="InterPro"/>
</dbReference>
<dbReference type="PANTHER" id="PTHR11002:SF45">
    <property type="entry name" value="CARBONIC ANHYDRASE"/>
    <property type="match status" value="1"/>
</dbReference>
<evidence type="ECO:0000256" key="5">
    <source>
        <dbReference type="ARBA" id="ARBA00022833"/>
    </source>
</evidence>
<feature type="binding site" evidence="8">
    <location>
        <position position="149"/>
    </location>
    <ligand>
        <name>Zn(2+)</name>
        <dbReference type="ChEBI" id="CHEBI:29105"/>
    </ligand>
</feature>
<evidence type="ECO:0000256" key="2">
    <source>
        <dbReference type="ARBA" id="ARBA00006217"/>
    </source>
</evidence>
<dbReference type="GO" id="GO:0004089">
    <property type="term" value="F:carbonate dehydratase activity"/>
    <property type="evidence" value="ECO:0007669"/>
    <property type="project" value="UniProtKB-UniRule"/>
</dbReference>
<dbReference type="FunFam" id="3.40.1050.10:FF:000003">
    <property type="entry name" value="Carbonic anhydrase"/>
    <property type="match status" value="1"/>
</dbReference>
<evidence type="ECO:0000256" key="8">
    <source>
        <dbReference type="PIRSR" id="PIRSR601765-1"/>
    </source>
</evidence>
<gene>
    <name evidence="11" type="ORF">QN277_025527</name>
</gene>
<dbReference type="InterPro" id="IPR036874">
    <property type="entry name" value="Carbonic_anhydrase_sf"/>
</dbReference>
<evidence type="ECO:0000256" key="4">
    <source>
        <dbReference type="ARBA" id="ARBA00022799"/>
    </source>
</evidence>
<comment type="similarity">
    <text evidence="2 9">Belongs to the beta-class carbonic anhydrase family.</text>
</comment>
<name>A0AAE1J608_9FABA</name>
<comment type="cofactor">
    <cofactor evidence="8">
        <name>Zn(2+)</name>
        <dbReference type="ChEBI" id="CHEBI:29105"/>
    </cofactor>
    <text evidence="8">Binds 1 zinc ion per subunit.</text>
</comment>
<evidence type="ECO:0000256" key="7">
    <source>
        <dbReference type="ARBA" id="ARBA00048348"/>
    </source>
</evidence>
<organism evidence="11 12">
    <name type="scientific">Acacia crassicarpa</name>
    <name type="common">northern wattle</name>
    <dbReference type="NCBI Taxonomy" id="499986"/>
    <lineage>
        <taxon>Eukaryota</taxon>
        <taxon>Viridiplantae</taxon>
        <taxon>Streptophyta</taxon>
        <taxon>Embryophyta</taxon>
        <taxon>Tracheophyta</taxon>
        <taxon>Spermatophyta</taxon>
        <taxon>Magnoliopsida</taxon>
        <taxon>eudicotyledons</taxon>
        <taxon>Gunneridae</taxon>
        <taxon>Pentapetalae</taxon>
        <taxon>rosids</taxon>
        <taxon>fabids</taxon>
        <taxon>Fabales</taxon>
        <taxon>Fabaceae</taxon>
        <taxon>Caesalpinioideae</taxon>
        <taxon>mimosoid clade</taxon>
        <taxon>Acacieae</taxon>
        <taxon>Acacia</taxon>
    </lineage>
</organism>
<reference evidence="11" key="1">
    <citation type="submission" date="2023-10" db="EMBL/GenBank/DDBJ databases">
        <title>Chromosome-level genome of the transformable northern wattle, Acacia crassicarpa.</title>
        <authorList>
            <person name="Massaro I."/>
            <person name="Sinha N.R."/>
            <person name="Poethig S."/>
            <person name="Leichty A.R."/>
        </authorList>
    </citation>
    <scope>NUCLEOTIDE SEQUENCE</scope>
    <source>
        <strain evidence="11">Acra3RX</strain>
        <tissue evidence="11">Leaf</tissue>
    </source>
</reference>
<dbReference type="InterPro" id="IPR015892">
    <property type="entry name" value="Carbonic_anhydrase_CS"/>
</dbReference>
<keyword evidence="5 8" id="KW-0862">Zinc</keyword>
<keyword evidence="12" id="KW-1185">Reference proteome</keyword>
<evidence type="ECO:0000256" key="1">
    <source>
        <dbReference type="ARBA" id="ARBA00002904"/>
    </source>
</evidence>
<feature type="binding site" evidence="8">
    <location>
        <position position="152"/>
    </location>
    <ligand>
        <name>Zn(2+)</name>
        <dbReference type="ChEBI" id="CHEBI:29105"/>
    </ligand>
</feature>
<protein>
    <recommendedName>
        <fullName evidence="3 9">Carbonic anhydrase</fullName>
        <ecNumber evidence="3 9">4.2.1.1</ecNumber>
    </recommendedName>
    <alternativeName>
        <fullName evidence="9">Carbonate dehydratase</fullName>
    </alternativeName>
</protein>
<sequence>MTKKQSSQLAIEELTKLVREKEELEEVAAEKIGKLIAELQGIHLDPLDAAVHRIIIGFQHFKFCIFDKNPDLFDKLAQGQRPQFLVFACSDSRVSPDVILNFSPGEAFMVRNIANMVPPFDQIRHTGVGAVLEYGITALEIPNILVIGHGECGGIKRLMEHPEDGSPPFDFIDEWVKIGLPAKTKVMCEHGSNLSFKELCRMCEKESVNNSLMNLKTYPYVTEKKVGLYGAHYDFVKGEFKLWKYECDHMTEAITLPIPPGPPRPTPFN</sequence>
<feature type="binding site" evidence="8">
    <location>
        <position position="91"/>
    </location>
    <ligand>
        <name>Zn(2+)</name>
        <dbReference type="ChEBI" id="CHEBI:29105"/>
    </ligand>
</feature>
<feature type="coiled-coil region" evidence="10">
    <location>
        <begin position="4"/>
        <end position="34"/>
    </location>
</feature>
<evidence type="ECO:0000256" key="9">
    <source>
        <dbReference type="RuleBase" id="RU003956"/>
    </source>
</evidence>
<dbReference type="Pfam" id="PF00484">
    <property type="entry name" value="Pro_CA"/>
    <property type="match status" value="1"/>
</dbReference>
<dbReference type="PANTHER" id="PTHR11002">
    <property type="entry name" value="CARBONIC ANHYDRASE"/>
    <property type="match status" value="1"/>
</dbReference>
<comment type="caution">
    <text evidence="11">The sequence shown here is derived from an EMBL/GenBank/DDBJ whole genome shotgun (WGS) entry which is preliminary data.</text>
</comment>
<dbReference type="EC" id="4.2.1.1" evidence="3 9"/>
<evidence type="ECO:0000256" key="10">
    <source>
        <dbReference type="SAM" id="Coils"/>
    </source>
</evidence>
<comment type="function">
    <text evidence="1 9">Reversible hydration of carbon dioxide.</text>
</comment>
<keyword evidence="4" id="KW-0702">S-nitrosylation</keyword>
<dbReference type="SMART" id="SM00947">
    <property type="entry name" value="Pro_CA"/>
    <property type="match status" value="1"/>
</dbReference>
<dbReference type="Gene3D" id="3.40.1050.10">
    <property type="entry name" value="Carbonic anhydrase"/>
    <property type="match status" value="1"/>
</dbReference>